<proteinExistence type="predicted"/>
<name>A0A2K8MK10_9SPHN</name>
<dbReference type="AlphaFoldDB" id="A0A2K8MK10"/>
<organism evidence="1 2">
    <name type="scientific">Sphingomonas psychrotolerans</name>
    <dbReference type="NCBI Taxonomy" id="1327635"/>
    <lineage>
        <taxon>Bacteria</taxon>
        <taxon>Pseudomonadati</taxon>
        <taxon>Pseudomonadota</taxon>
        <taxon>Alphaproteobacteria</taxon>
        <taxon>Sphingomonadales</taxon>
        <taxon>Sphingomonadaceae</taxon>
        <taxon>Sphingomonas</taxon>
    </lineage>
</organism>
<dbReference type="Pfam" id="PF07277">
    <property type="entry name" value="SapC"/>
    <property type="match status" value="1"/>
</dbReference>
<evidence type="ECO:0000313" key="2">
    <source>
        <dbReference type="Proteomes" id="UP000229081"/>
    </source>
</evidence>
<evidence type="ECO:0000313" key="1">
    <source>
        <dbReference type="EMBL" id="ATY34207.1"/>
    </source>
</evidence>
<reference evidence="1 2" key="1">
    <citation type="submission" date="2017-11" db="EMBL/GenBank/DDBJ databases">
        <title>Complete genome sequence of Sphingomonas sp. Strain Cra20, a psychrotolerant potential plant growth promoting rhizobacteria.</title>
        <authorList>
            <person name="Luo Y."/>
        </authorList>
    </citation>
    <scope>NUCLEOTIDE SEQUENCE [LARGE SCALE GENOMIC DNA]</scope>
    <source>
        <strain evidence="1 2">Cra20</strain>
    </source>
</reference>
<protein>
    <submittedName>
        <fullName evidence="1">Peptidase</fullName>
    </submittedName>
</protein>
<dbReference type="OrthoDB" id="9806524at2"/>
<dbReference type="InterPro" id="IPR010836">
    <property type="entry name" value="SapC"/>
</dbReference>
<dbReference type="KEGG" id="sphc:CVN68_21450"/>
<keyword evidence="2" id="KW-1185">Reference proteome</keyword>
<sequence length="254" mass="27386">MSADPQGDEQAVANPLPLFYRAPEPLTAHRHGDWRLHDGDLSFAAETPFVPIVAGEIAAAARDYPVVFAAGGAQPIAVLGVEYENLFVEDGRWIPDAYVPAYVRRYPFGFIRTVNPDGFALAIDTGADRVTREGEDGAALFDADGPTALTRQAMRFCEAFEGEAAATSAFVGALVAADLLVDRRADVTLPDGRKLGLDGFGIVDAERFAALPGETILDWHRKGWLGLIHLHLSSLERFPALLARRASRNEASAS</sequence>
<dbReference type="RefSeq" id="WP_100283996.1">
    <property type="nucleotide sequence ID" value="NZ_CP024923.1"/>
</dbReference>
<dbReference type="Proteomes" id="UP000229081">
    <property type="component" value="Chromosome"/>
</dbReference>
<accession>A0A2K8MK10</accession>
<gene>
    <name evidence="1" type="ORF">CVN68_21450</name>
</gene>
<dbReference type="EMBL" id="CP024923">
    <property type="protein sequence ID" value="ATY34207.1"/>
    <property type="molecule type" value="Genomic_DNA"/>
</dbReference>